<evidence type="ECO:0000256" key="1">
    <source>
        <dbReference type="ARBA" id="ARBA00004123"/>
    </source>
</evidence>
<keyword evidence="2 5" id="KW-0175">Coiled coil</keyword>
<organism evidence="7 8">
    <name type="scientific">Betta splendens</name>
    <name type="common">Siamese fighting fish</name>
    <dbReference type="NCBI Taxonomy" id="158456"/>
    <lineage>
        <taxon>Eukaryota</taxon>
        <taxon>Metazoa</taxon>
        <taxon>Chordata</taxon>
        <taxon>Craniata</taxon>
        <taxon>Vertebrata</taxon>
        <taxon>Euteleostomi</taxon>
        <taxon>Actinopterygii</taxon>
        <taxon>Neopterygii</taxon>
        <taxon>Teleostei</taxon>
        <taxon>Neoteleostei</taxon>
        <taxon>Acanthomorphata</taxon>
        <taxon>Anabantaria</taxon>
        <taxon>Anabantiformes</taxon>
        <taxon>Anabantoidei</taxon>
        <taxon>Osphronemidae</taxon>
        <taxon>Betta</taxon>
    </lineage>
</organism>
<evidence type="ECO:0000256" key="3">
    <source>
        <dbReference type="ARBA" id="ARBA00023242"/>
    </source>
</evidence>
<comment type="subcellular location">
    <subcellularLocation>
        <location evidence="1">Nucleus</location>
    </subcellularLocation>
</comment>
<evidence type="ECO:0000256" key="4">
    <source>
        <dbReference type="ARBA" id="ARBA00023306"/>
    </source>
</evidence>
<dbReference type="GeneID" id="114868317"/>
<dbReference type="Proteomes" id="UP000515150">
    <property type="component" value="Chromosome 13"/>
</dbReference>
<feature type="coiled-coil region" evidence="5">
    <location>
        <begin position="53"/>
        <end position="83"/>
    </location>
</feature>
<evidence type="ECO:0000256" key="2">
    <source>
        <dbReference type="ARBA" id="ARBA00023054"/>
    </source>
</evidence>
<evidence type="ECO:0000256" key="6">
    <source>
        <dbReference type="SAM" id="MobiDB-lite"/>
    </source>
</evidence>
<dbReference type="KEGG" id="bspl:114868317"/>
<keyword evidence="4" id="KW-0131">Cell cycle</keyword>
<keyword evidence="3" id="KW-0539">Nucleus</keyword>
<dbReference type="CDD" id="cd22588">
    <property type="entry name" value="GemC1_CC"/>
    <property type="match status" value="1"/>
</dbReference>
<accession>A0A6P7PC67</accession>
<dbReference type="GO" id="GO:0045786">
    <property type="term" value="P:negative regulation of cell cycle"/>
    <property type="evidence" value="ECO:0007669"/>
    <property type="project" value="TreeGrafter"/>
</dbReference>
<proteinExistence type="predicted"/>
<evidence type="ECO:0000256" key="5">
    <source>
        <dbReference type="SAM" id="Coils"/>
    </source>
</evidence>
<feature type="region of interest" description="Disordered" evidence="6">
    <location>
        <begin position="275"/>
        <end position="298"/>
    </location>
</feature>
<reference evidence="8" key="1">
    <citation type="submission" date="2025-08" db="UniProtKB">
        <authorList>
            <consortium name="RefSeq"/>
        </authorList>
    </citation>
    <scope>IDENTIFICATION</scope>
</reference>
<dbReference type="InterPro" id="IPR059237">
    <property type="entry name" value="GemC1_CC"/>
</dbReference>
<dbReference type="PANTHER" id="PTHR13372:SF2">
    <property type="entry name" value="GEMININ COILED-COIL DOMAIN-CONTAINING PROTEIN 1"/>
    <property type="match status" value="1"/>
</dbReference>
<dbReference type="AlphaFoldDB" id="A0A6P7PC67"/>
<dbReference type="FunCoup" id="A0A6P7PC67">
    <property type="interactions" value="917"/>
</dbReference>
<name>A0A6P7PC67_BETSP</name>
<dbReference type="RefSeq" id="XP_029027615.1">
    <property type="nucleotide sequence ID" value="XM_029171782.3"/>
</dbReference>
<dbReference type="PANTHER" id="PTHR13372">
    <property type="entry name" value="GEMININ"/>
    <property type="match status" value="1"/>
</dbReference>
<evidence type="ECO:0000313" key="8">
    <source>
        <dbReference type="RefSeq" id="XP_029027615.1"/>
    </source>
</evidence>
<dbReference type="CTD" id="647309"/>
<gene>
    <name evidence="8" type="primary">gmnc</name>
</gene>
<evidence type="ECO:0000313" key="7">
    <source>
        <dbReference type="Proteomes" id="UP000515150"/>
    </source>
</evidence>
<dbReference type="GO" id="GO:0008156">
    <property type="term" value="P:negative regulation of DNA replication"/>
    <property type="evidence" value="ECO:0007669"/>
    <property type="project" value="TreeGrafter"/>
</dbReference>
<dbReference type="Gene3D" id="1.20.5.1180">
    <property type="entry name" value="Geminin coiled-coil domain"/>
    <property type="match status" value="1"/>
</dbReference>
<dbReference type="InParanoid" id="A0A6P7PC67"/>
<dbReference type="OrthoDB" id="8923917at2759"/>
<protein>
    <submittedName>
        <fullName evidence="8">Geminin coiled-coil domain-containing protein 1 isoform X1</fullName>
    </submittedName>
</protein>
<sequence length="411" mass="45554">MATLAAVWAHDPRDLSERQHEPLTVWESQSVCNSPSPAGVTWMEQLSPQLQRNKQLQDTLLQREEELARLQEENNKLREFLKSSFVRDLEKKAKRLTTDGRLKLKRNMTYVSDGPSQNYDPQIVDPRQVSKRVCRNLTAEFCSEFHEDAAPAKSNLDLWVLRTLGLKDRDTIDTSNEPGSNLRLGYDSAVISSSEHTLSSLSPSVATSSPLPAHNNYCHNTTQQTGYQYEAECQEATCNFTSSPGQHCDFTASGLTGQYEVPRVVTGSYSTAFQPQLPFSQSPDPNPCSTTASSPAQRLQGNQAELTAYWPPLQGSQTPSRDTVVPSPLRDTIQSSSTLMSSPVTNGQVVVRGCSPSIEPPTPCQRTDLAFSMSLSPSSSVKTHSFPQGQAFIRKDSEGRWNFTWVPRQGP</sequence>
<keyword evidence="7" id="KW-1185">Reference proteome</keyword>
<dbReference type="GO" id="GO:0005634">
    <property type="term" value="C:nucleus"/>
    <property type="evidence" value="ECO:0007669"/>
    <property type="project" value="UniProtKB-SubCell"/>
</dbReference>